<gene>
    <name evidence="1" type="ORF">K7X08_027273</name>
</gene>
<dbReference type="Proteomes" id="UP001152561">
    <property type="component" value="Unassembled WGS sequence"/>
</dbReference>
<accession>A0A9Q1MIX0</accession>
<dbReference type="OrthoDB" id="10615413at2759"/>
<dbReference type="EMBL" id="JAJAGQ010000006">
    <property type="protein sequence ID" value="KAJ8561083.1"/>
    <property type="molecule type" value="Genomic_DNA"/>
</dbReference>
<name>A0A9Q1MIX0_9SOLA</name>
<evidence type="ECO:0000313" key="2">
    <source>
        <dbReference type="Proteomes" id="UP001152561"/>
    </source>
</evidence>
<comment type="caution">
    <text evidence="1">The sequence shown here is derived from an EMBL/GenBank/DDBJ whole genome shotgun (WGS) entry which is preliminary data.</text>
</comment>
<reference evidence="2" key="1">
    <citation type="journal article" date="2023" name="Proc. Natl. Acad. Sci. U.S.A.">
        <title>Genomic and structural basis for evolution of tropane alkaloid biosynthesis.</title>
        <authorList>
            <person name="Wanga Y.-J."/>
            <person name="Taina T."/>
            <person name="Yua J.-Y."/>
            <person name="Lia J."/>
            <person name="Xua B."/>
            <person name="Chenc J."/>
            <person name="D'Auriad J.C."/>
            <person name="Huanga J.-P."/>
            <person name="Huanga S.-X."/>
        </authorList>
    </citation>
    <scope>NUCLEOTIDE SEQUENCE [LARGE SCALE GENOMIC DNA]</scope>
    <source>
        <strain evidence="2">cv. KIB-2019</strain>
    </source>
</reference>
<dbReference type="AlphaFoldDB" id="A0A9Q1MIX0"/>
<evidence type="ECO:0000313" key="1">
    <source>
        <dbReference type="EMBL" id="KAJ8561083.1"/>
    </source>
</evidence>
<organism evidence="1 2">
    <name type="scientific">Anisodus acutangulus</name>
    <dbReference type="NCBI Taxonomy" id="402998"/>
    <lineage>
        <taxon>Eukaryota</taxon>
        <taxon>Viridiplantae</taxon>
        <taxon>Streptophyta</taxon>
        <taxon>Embryophyta</taxon>
        <taxon>Tracheophyta</taxon>
        <taxon>Spermatophyta</taxon>
        <taxon>Magnoliopsida</taxon>
        <taxon>eudicotyledons</taxon>
        <taxon>Gunneridae</taxon>
        <taxon>Pentapetalae</taxon>
        <taxon>asterids</taxon>
        <taxon>lamiids</taxon>
        <taxon>Solanales</taxon>
        <taxon>Solanaceae</taxon>
        <taxon>Solanoideae</taxon>
        <taxon>Hyoscyameae</taxon>
        <taxon>Anisodus</taxon>
    </lineage>
</organism>
<protein>
    <submittedName>
        <fullName evidence="1">Uncharacterized protein</fullName>
    </submittedName>
</protein>
<sequence>MMYLNQDMDMDSDSTTRTINIYLPHIPYQTNEVHPTRARAPRMCVNTNYVQHTIQLPQSILDSDTYGDEMDEEDEEIYEEENYNEFVDDQDMSEYLETRTYYYDPVMDIDVNEGDQVCDEEEQKGKCCGIFLAMLICLYDIYNTD</sequence>
<proteinExistence type="predicted"/>
<keyword evidence="2" id="KW-1185">Reference proteome</keyword>